<keyword evidence="1" id="KW-1133">Transmembrane helix</keyword>
<dbReference type="EMBL" id="FNTI01000001">
    <property type="protein sequence ID" value="SEE42827.1"/>
    <property type="molecule type" value="Genomic_DNA"/>
</dbReference>
<name>A0A1M7ILV7_9BRAD</name>
<accession>A0A1M7ILV7</accession>
<evidence type="ECO:0000313" key="2">
    <source>
        <dbReference type="EMBL" id="SEE42827.1"/>
    </source>
</evidence>
<proteinExistence type="predicted"/>
<dbReference type="RefSeq" id="WP_074829666.1">
    <property type="nucleotide sequence ID" value="NZ_FNTI01000001.1"/>
</dbReference>
<dbReference type="AlphaFoldDB" id="A0A1M7ILV7"/>
<reference evidence="2 3" key="1">
    <citation type="submission" date="2016-10" db="EMBL/GenBank/DDBJ databases">
        <authorList>
            <person name="de Groot N.N."/>
        </authorList>
    </citation>
    <scope>NUCLEOTIDE SEQUENCE [LARGE SCALE GENOMIC DNA]</scope>
    <source>
        <strain evidence="2 3">GAS522</strain>
    </source>
</reference>
<protein>
    <submittedName>
        <fullName evidence="2">Membrane-anchored ribosome-binding protein, inhibits growth in stationary phase, ElaB/YqjD/DUF883 family</fullName>
    </submittedName>
</protein>
<feature type="transmembrane region" description="Helical" evidence="1">
    <location>
        <begin position="71"/>
        <end position="88"/>
    </location>
</feature>
<dbReference type="OrthoDB" id="8244697at2"/>
<sequence length="91" mass="9987">MFRSSELGDELKTLESEVSRLLNPDGGNMFDAAKNRADALGDQIKAALTELGETLREEEGHVEQLIAERPITTMASAFALGVVIGFMLRRH</sequence>
<keyword evidence="1" id="KW-0472">Membrane</keyword>
<evidence type="ECO:0000256" key="1">
    <source>
        <dbReference type="SAM" id="Phobius"/>
    </source>
</evidence>
<keyword evidence="1" id="KW-0812">Transmembrane</keyword>
<organism evidence="2 3">
    <name type="scientific">Bradyrhizobium lablabi</name>
    <dbReference type="NCBI Taxonomy" id="722472"/>
    <lineage>
        <taxon>Bacteria</taxon>
        <taxon>Pseudomonadati</taxon>
        <taxon>Pseudomonadota</taxon>
        <taxon>Alphaproteobacteria</taxon>
        <taxon>Hyphomicrobiales</taxon>
        <taxon>Nitrobacteraceae</taxon>
        <taxon>Bradyrhizobium</taxon>
    </lineage>
</organism>
<gene>
    <name evidence="2" type="ORF">SAMN05444171_7441</name>
</gene>
<dbReference type="Proteomes" id="UP000183208">
    <property type="component" value="Unassembled WGS sequence"/>
</dbReference>
<evidence type="ECO:0000313" key="3">
    <source>
        <dbReference type="Proteomes" id="UP000183208"/>
    </source>
</evidence>